<evidence type="ECO:0000313" key="2">
    <source>
        <dbReference type="Proteomes" id="UP000741360"/>
    </source>
</evidence>
<name>A0A932LZE9_UNCTE</name>
<dbReference type="AlphaFoldDB" id="A0A932LZE9"/>
<dbReference type="InterPro" id="IPR027417">
    <property type="entry name" value="P-loop_NTPase"/>
</dbReference>
<evidence type="ECO:0008006" key="3">
    <source>
        <dbReference type="Google" id="ProtNLM"/>
    </source>
</evidence>
<evidence type="ECO:0000313" key="1">
    <source>
        <dbReference type="EMBL" id="MBI3014017.1"/>
    </source>
</evidence>
<organism evidence="1 2">
    <name type="scientific">Tectimicrobiota bacterium</name>
    <dbReference type="NCBI Taxonomy" id="2528274"/>
    <lineage>
        <taxon>Bacteria</taxon>
        <taxon>Pseudomonadati</taxon>
        <taxon>Nitrospinota/Tectimicrobiota group</taxon>
        <taxon>Candidatus Tectimicrobiota</taxon>
    </lineage>
</organism>
<reference evidence="1" key="1">
    <citation type="submission" date="2020-07" db="EMBL/GenBank/DDBJ databases">
        <title>Huge and variable diversity of episymbiotic CPR bacteria and DPANN archaea in groundwater ecosystems.</title>
        <authorList>
            <person name="He C.Y."/>
            <person name="Keren R."/>
            <person name="Whittaker M."/>
            <person name="Farag I.F."/>
            <person name="Doudna J."/>
            <person name="Cate J.H.D."/>
            <person name="Banfield J.F."/>
        </authorList>
    </citation>
    <scope>NUCLEOTIDE SEQUENCE</scope>
    <source>
        <strain evidence="1">NC_groundwater_717_Ag_S-0.2um_59_8</strain>
    </source>
</reference>
<sequence length="579" mass="66653">MDTRTFFSTFMKEPFFPIQQAFVDAMLGTDPREWDTRYTEGIALWGKGSGKDRTAAKILTYVCYKLLCMKDPAAYFKREVAPEYRSRLADKIEVANVCINAHLAKAVFFKYFRQMVKSTTNPQTGKNWFEEKGLNLKKDILTREIKFPKHITAYSLDSEEYTGEGLNLFFVIFDEIAGFDPAKARELYAALRSTCASRFPQHMKLLLLSYKRNDTDYMMIRYDEAAYESKTYRTRAATWEVNELRKKEDLVDEYARDPEGAQRVYECLGSTSEGGYIKFKNRIAEVINAASRQNPVVSDLWRIINLRGVQFKDWFKPESNTAYFIHVDLAKDKDGKGDACGLAMGHFKRDMPVTLPPSLIEAVKRYENYDLSAAVGRKELGVVLDLVLQIKAAPGGEIIFDEIREFIKRIKHELKFSIQQVTFDGWQSTDSIQLLRKDGAHAEELSVDRNNSAYDTLKSLLYRGILEAYYHPTLIRELEELIVTNRGKVDHPDYGSRYASAEGGVIRASKDVADAVAGCIKTCIDKGKNNFQFWSAGDGDPLKDRPDLMRKMRDMYRFESEELVRHGEKPPSWYKRFPW</sequence>
<dbReference type="Gene3D" id="3.40.50.300">
    <property type="entry name" value="P-loop containing nucleotide triphosphate hydrolases"/>
    <property type="match status" value="1"/>
</dbReference>
<accession>A0A932LZE9</accession>
<gene>
    <name evidence="1" type="ORF">HYY65_02895</name>
</gene>
<protein>
    <recommendedName>
        <fullName evidence="3">Terminase</fullName>
    </recommendedName>
</protein>
<dbReference type="Gene3D" id="3.30.420.240">
    <property type="match status" value="1"/>
</dbReference>
<dbReference type="Proteomes" id="UP000741360">
    <property type="component" value="Unassembled WGS sequence"/>
</dbReference>
<comment type="caution">
    <text evidence="1">The sequence shown here is derived from an EMBL/GenBank/DDBJ whole genome shotgun (WGS) entry which is preliminary data.</text>
</comment>
<proteinExistence type="predicted"/>
<dbReference type="EMBL" id="JACPSX010000048">
    <property type="protein sequence ID" value="MBI3014017.1"/>
    <property type="molecule type" value="Genomic_DNA"/>
</dbReference>